<dbReference type="EMBL" id="KZ824287">
    <property type="protein sequence ID" value="RAL11745.1"/>
    <property type="molecule type" value="Genomic_DNA"/>
</dbReference>
<evidence type="ECO:0000313" key="2">
    <source>
        <dbReference type="Proteomes" id="UP000248961"/>
    </source>
</evidence>
<dbReference type="OrthoDB" id="20872at2759"/>
<dbReference type="PANTHER" id="PTHR35391">
    <property type="entry name" value="C2H2-TYPE DOMAIN-CONTAINING PROTEIN-RELATED"/>
    <property type="match status" value="1"/>
</dbReference>
<name>A0A395HWE3_ASPHC</name>
<dbReference type="AlphaFoldDB" id="A0A395HWE3"/>
<gene>
    <name evidence="1" type="ORF">BO97DRAFT_453900</name>
</gene>
<dbReference type="GeneID" id="37203376"/>
<proteinExistence type="predicted"/>
<reference evidence="1 2" key="1">
    <citation type="submission" date="2018-02" db="EMBL/GenBank/DDBJ databases">
        <title>The genomes of Aspergillus section Nigri reveals drivers in fungal speciation.</title>
        <authorList>
            <consortium name="DOE Joint Genome Institute"/>
            <person name="Vesth T.C."/>
            <person name="Nybo J."/>
            <person name="Theobald S."/>
            <person name="Brandl J."/>
            <person name="Frisvad J.C."/>
            <person name="Nielsen K.F."/>
            <person name="Lyhne E.K."/>
            <person name="Kogle M.E."/>
            <person name="Kuo A."/>
            <person name="Riley R."/>
            <person name="Clum A."/>
            <person name="Nolan M."/>
            <person name="Lipzen A."/>
            <person name="Salamov A."/>
            <person name="Henrissat B."/>
            <person name="Wiebenga A."/>
            <person name="De vries R.P."/>
            <person name="Grigoriev I.V."/>
            <person name="Mortensen U.H."/>
            <person name="Andersen M.R."/>
            <person name="Baker S.E."/>
        </authorList>
    </citation>
    <scope>NUCLEOTIDE SEQUENCE [LARGE SCALE GENOMIC DNA]</scope>
    <source>
        <strain evidence="1 2">CBS 101889</strain>
    </source>
</reference>
<keyword evidence="2" id="KW-1185">Reference proteome</keyword>
<accession>A0A395HWE3</accession>
<dbReference type="Proteomes" id="UP000248961">
    <property type="component" value="Unassembled WGS sequence"/>
</dbReference>
<evidence type="ECO:0000313" key="1">
    <source>
        <dbReference type="EMBL" id="RAL11745.1"/>
    </source>
</evidence>
<organism evidence="1 2">
    <name type="scientific">Aspergillus homomorphus (strain CBS 101889)</name>
    <dbReference type="NCBI Taxonomy" id="1450537"/>
    <lineage>
        <taxon>Eukaryota</taxon>
        <taxon>Fungi</taxon>
        <taxon>Dikarya</taxon>
        <taxon>Ascomycota</taxon>
        <taxon>Pezizomycotina</taxon>
        <taxon>Eurotiomycetes</taxon>
        <taxon>Eurotiomycetidae</taxon>
        <taxon>Eurotiales</taxon>
        <taxon>Aspergillaceae</taxon>
        <taxon>Aspergillus</taxon>
        <taxon>Aspergillus subgen. Circumdati</taxon>
    </lineage>
</organism>
<protein>
    <submittedName>
        <fullName evidence="1">Uncharacterized protein</fullName>
    </submittedName>
</protein>
<dbReference type="VEuPathDB" id="FungiDB:BO97DRAFT_453900"/>
<dbReference type="RefSeq" id="XP_025550899.1">
    <property type="nucleotide sequence ID" value="XM_025699087.1"/>
</dbReference>
<sequence length="344" mass="39771">MIFEPQRHKEPTMLPLRSFFTREDGAPKSTEIIDQVQRCRRLYNAIQHPRGQPNRNTCWTEIEKAFLADYEFSSVSKLRTMPALRQFVGYVLSRLEDAFAHPGPLQDGIWCEALVFSFERAQQDAEFWIKLLRTTLCNRPLGYESVQFILSSPEYAVPGADCENELSGLYRDFVLDNLRKRYPKANAVLQQRLADARVARWRMLHWHKRNMSTDGEPIALSSYRPEGFWPQPPALPAGAKEVLCPYCADAIPVAICEPERWKAHVLYDFHPYICMHEECNADAAFASTEDWNYHMCCHAWEDEEEACPLCKMDLPPGSARHLTEHLEEEIMSIQPHSHCPGKED</sequence>
<dbReference type="PANTHER" id="PTHR35391:SF7">
    <property type="entry name" value="C2H2-TYPE DOMAIN-CONTAINING PROTEIN"/>
    <property type="match status" value="1"/>
</dbReference>